<evidence type="ECO:0000313" key="1">
    <source>
        <dbReference type="EMBL" id="EST45087.1"/>
    </source>
</evidence>
<gene>
    <name evidence="1" type="ORF">SS50377_15107</name>
</gene>
<dbReference type="AlphaFoldDB" id="V6LKJ0"/>
<reference evidence="1" key="1">
    <citation type="journal article" date="2014" name="PLoS Genet.">
        <title>The Genome of Spironucleus salmonicida Highlights a Fish Pathogen Adapted to Fluctuating Environments.</title>
        <authorList>
            <person name="Xu F."/>
            <person name="Jerlstrom-Hultqvist J."/>
            <person name="Einarsson E."/>
            <person name="Astvaldsson A."/>
            <person name="Svard S.G."/>
            <person name="Andersson J.O."/>
        </authorList>
    </citation>
    <scope>NUCLEOTIDE SEQUENCE</scope>
</reference>
<proteinExistence type="predicted"/>
<accession>V6LKJ0</accession>
<dbReference type="EMBL" id="KI546101">
    <property type="protein sequence ID" value="EST45087.1"/>
    <property type="molecule type" value="Genomic_DNA"/>
</dbReference>
<sequence>MSMPFGETATYETLSQQYGSQFKKLDIEQQLEFYQNLSYDDSFKIKLLTTQRIGYGFNKIVINEDKYRLLNKSPFLTFKDFSISIMKKFFEKPTQLSLKESDQSEDNSLFNDFKDSLKLSILPPQGICLACVVNDNFVVPNIIELTALLSIIVERRFKYNTKLLFPVDIQTNMQGDIINLESIPIFNQKQTDTIEYLSLQYGMFIKTQQGCLMSTIWKEAKRISSTISQDIIFSGIEKQESLMDYMLDPYYNVELDDQMWTGWIVINGYIDWDKDLFDHPQNWQELLLLIQQFTQYGDEQFNQIIANTLGKKYLNGW</sequence>
<name>V6LKJ0_9EUKA</name>
<dbReference type="VEuPathDB" id="GiardiaDB:SS50377_25539"/>
<organism evidence="1">
    <name type="scientific">Spironucleus salmonicida</name>
    <dbReference type="NCBI Taxonomy" id="348837"/>
    <lineage>
        <taxon>Eukaryota</taxon>
        <taxon>Metamonada</taxon>
        <taxon>Diplomonadida</taxon>
        <taxon>Hexamitidae</taxon>
        <taxon>Hexamitinae</taxon>
        <taxon>Spironucleus</taxon>
    </lineage>
</organism>
<protein>
    <submittedName>
        <fullName evidence="1">Uncharacterized protein</fullName>
    </submittedName>
</protein>